<dbReference type="InterPro" id="IPR007274">
    <property type="entry name" value="Cop_transporter"/>
</dbReference>
<evidence type="ECO:0000256" key="6">
    <source>
        <dbReference type="RuleBase" id="RU367022"/>
    </source>
</evidence>
<feature type="transmembrane region" description="Helical" evidence="6">
    <location>
        <begin position="38"/>
        <end position="58"/>
    </location>
</feature>
<dbReference type="PANTHER" id="PTHR12483">
    <property type="entry name" value="SOLUTE CARRIER FAMILY 31 COPPER TRANSPORTERS"/>
    <property type="match status" value="1"/>
</dbReference>
<evidence type="ECO:0000256" key="3">
    <source>
        <dbReference type="ARBA" id="ARBA00022692"/>
    </source>
</evidence>
<accession>A0A9P7G3L1</accession>
<dbReference type="GO" id="GO:0016020">
    <property type="term" value="C:membrane"/>
    <property type="evidence" value="ECO:0007669"/>
    <property type="project" value="UniProtKB-SubCell"/>
</dbReference>
<evidence type="ECO:0000256" key="4">
    <source>
        <dbReference type="ARBA" id="ARBA00022989"/>
    </source>
</evidence>
<evidence type="ECO:0000313" key="7">
    <source>
        <dbReference type="EMBL" id="KAG5642184.1"/>
    </source>
</evidence>
<comment type="subcellular location">
    <subcellularLocation>
        <location evidence="1 6">Membrane</location>
        <topology evidence="1 6">Multi-pass membrane protein</topology>
    </subcellularLocation>
</comment>
<evidence type="ECO:0000256" key="1">
    <source>
        <dbReference type="ARBA" id="ARBA00004141"/>
    </source>
</evidence>
<keyword evidence="4 6" id="KW-1133">Transmembrane helix</keyword>
<keyword evidence="6" id="KW-0813">Transport</keyword>
<keyword evidence="6" id="KW-0186">Copper</keyword>
<dbReference type="GO" id="GO:0005375">
    <property type="term" value="F:copper ion transmembrane transporter activity"/>
    <property type="evidence" value="ECO:0007669"/>
    <property type="project" value="UniProtKB-UniRule"/>
</dbReference>
<dbReference type="Pfam" id="PF04145">
    <property type="entry name" value="Ctr"/>
    <property type="match status" value="1"/>
</dbReference>
<feature type="transmembrane region" description="Helical" evidence="6">
    <location>
        <begin position="140"/>
        <end position="158"/>
    </location>
</feature>
<keyword evidence="3 6" id="KW-0812">Transmembrane</keyword>
<evidence type="ECO:0000256" key="2">
    <source>
        <dbReference type="ARBA" id="ARBA00006921"/>
    </source>
</evidence>
<keyword evidence="8" id="KW-1185">Reference proteome</keyword>
<keyword evidence="5 6" id="KW-0472">Membrane</keyword>
<dbReference type="EMBL" id="JABCKV010000209">
    <property type="protein sequence ID" value="KAG5642184.1"/>
    <property type="molecule type" value="Genomic_DNA"/>
</dbReference>
<proteinExistence type="inferred from homology"/>
<evidence type="ECO:0000313" key="8">
    <source>
        <dbReference type="Proteomes" id="UP000775547"/>
    </source>
</evidence>
<comment type="similarity">
    <text evidence="2 6">Belongs to the copper transporter (Ctr) (TC 1.A.56) family. SLC31A subfamily.</text>
</comment>
<dbReference type="PANTHER" id="PTHR12483:SF73">
    <property type="entry name" value="COPPER TRANSPORT PROTEIN CTR3"/>
    <property type="match status" value="1"/>
</dbReference>
<protein>
    <recommendedName>
        <fullName evidence="6">Copper transport protein</fullName>
    </recommendedName>
</protein>
<dbReference type="AlphaFoldDB" id="A0A9P7G3L1"/>
<dbReference type="OrthoDB" id="161814at2759"/>
<comment type="caution">
    <text evidence="7">The sequence shown here is derived from an EMBL/GenBank/DDBJ whole genome shotgun (WGS) entry which is preliminary data.</text>
</comment>
<feature type="transmembrane region" description="Helical" evidence="6">
    <location>
        <begin position="116"/>
        <end position="134"/>
    </location>
</feature>
<name>A0A9P7G3L1_9AGAR</name>
<reference evidence="7" key="1">
    <citation type="submission" date="2020-07" db="EMBL/GenBank/DDBJ databases">
        <authorList>
            <person name="Nieuwenhuis M."/>
            <person name="Van De Peppel L.J.J."/>
        </authorList>
    </citation>
    <scope>NUCLEOTIDE SEQUENCE</scope>
    <source>
        <strain evidence="7">AP01</strain>
        <tissue evidence="7">Mycelium</tissue>
    </source>
</reference>
<dbReference type="Proteomes" id="UP000775547">
    <property type="component" value="Unassembled WGS sequence"/>
</dbReference>
<keyword evidence="6" id="KW-0187">Copper transport</keyword>
<evidence type="ECO:0000256" key="5">
    <source>
        <dbReference type="ARBA" id="ARBA00023136"/>
    </source>
</evidence>
<organism evidence="7 8">
    <name type="scientific">Asterophora parasitica</name>
    <dbReference type="NCBI Taxonomy" id="117018"/>
    <lineage>
        <taxon>Eukaryota</taxon>
        <taxon>Fungi</taxon>
        <taxon>Dikarya</taxon>
        <taxon>Basidiomycota</taxon>
        <taxon>Agaricomycotina</taxon>
        <taxon>Agaricomycetes</taxon>
        <taxon>Agaricomycetidae</taxon>
        <taxon>Agaricales</taxon>
        <taxon>Tricholomatineae</taxon>
        <taxon>Lyophyllaceae</taxon>
        <taxon>Asterophora</taxon>
    </lineage>
</organism>
<sequence length="215" mass="24328">MDMDHDHGSEAACKINMLWNWYTVDACFISEQWHVRTVGAYAGTVVSIFFVAILVELFRRLAREYDRKILNEHNEKFAAWRQGGAIGDEASLSKFGAGASVPPPFRPSIAQQLVRSLFYFVQFSAGYMLMLMAMYYNGGIILAIFVLWVILRLLFIKCESPSSILLRVRTDDPEVGYGRRADDAGDERADMLLVPAGGLTRTLSRNPPTYTFRIK</sequence>
<gene>
    <name evidence="7" type="ORF">DXG03_003447</name>
</gene>
<keyword evidence="6" id="KW-0406">Ion transport</keyword>
<reference evidence="7" key="2">
    <citation type="submission" date="2021-10" db="EMBL/GenBank/DDBJ databases">
        <title>Phylogenomics reveals ancestral predisposition of the termite-cultivated fungus Termitomyces towards a domesticated lifestyle.</title>
        <authorList>
            <person name="Auxier B."/>
            <person name="Grum-Grzhimaylo A."/>
            <person name="Cardenas M.E."/>
            <person name="Lodge J.D."/>
            <person name="Laessoe T."/>
            <person name="Pedersen O."/>
            <person name="Smith M.E."/>
            <person name="Kuyper T.W."/>
            <person name="Franco-Molano E.A."/>
            <person name="Baroni T.J."/>
            <person name="Aanen D.K."/>
        </authorList>
    </citation>
    <scope>NUCLEOTIDE SEQUENCE</scope>
    <source>
        <strain evidence="7">AP01</strain>
        <tissue evidence="7">Mycelium</tissue>
    </source>
</reference>